<keyword evidence="4" id="KW-1185">Reference proteome</keyword>
<evidence type="ECO:0000259" key="1">
    <source>
        <dbReference type="Pfam" id="PF13175"/>
    </source>
</evidence>
<comment type="caution">
    <text evidence="3">The sequence shown here is derived from an EMBL/GenBank/DDBJ whole genome shotgun (WGS) entry which is preliminary data.</text>
</comment>
<dbReference type="RefSeq" id="WP_344755604.1">
    <property type="nucleotide sequence ID" value="NZ_BAABBW010000004.1"/>
</dbReference>
<dbReference type="InterPro" id="IPR014555">
    <property type="entry name" value="RecF-like"/>
</dbReference>
<dbReference type="PIRSF" id="PIRSF029347">
    <property type="entry name" value="RecF"/>
    <property type="match status" value="1"/>
</dbReference>
<evidence type="ECO:0000313" key="4">
    <source>
        <dbReference type="Proteomes" id="UP001501079"/>
    </source>
</evidence>
<dbReference type="PANTHER" id="PTHR40396:SF1">
    <property type="entry name" value="ATPASE AAA-TYPE CORE DOMAIN-CONTAINING PROTEIN"/>
    <property type="match status" value="1"/>
</dbReference>
<dbReference type="EMBL" id="BAABBW010000004">
    <property type="protein sequence ID" value="GAA4178423.1"/>
    <property type="molecule type" value="Genomic_DNA"/>
</dbReference>
<dbReference type="Gene3D" id="3.40.50.300">
    <property type="entry name" value="P-loop containing nucleotide triphosphate hydrolases"/>
    <property type="match status" value="2"/>
</dbReference>
<dbReference type="PANTHER" id="PTHR40396">
    <property type="entry name" value="ATPASE-LIKE PROTEIN"/>
    <property type="match status" value="1"/>
</dbReference>
<reference evidence="4" key="1">
    <citation type="journal article" date="2019" name="Int. J. Syst. Evol. Microbiol.">
        <title>The Global Catalogue of Microorganisms (GCM) 10K type strain sequencing project: providing services to taxonomists for standard genome sequencing and annotation.</title>
        <authorList>
            <consortium name="The Broad Institute Genomics Platform"/>
            <consortium name="The Broad Institute Genome Sequencing Center for Infectious Disease"/>
            <person name="Wu L."/>
            <person name="Ma J."/>
        </authorList>
    </citation>
    <scope>NUCLEOTIDE SEQUENCE [LARGE SCALE GENOMIC DNA]</scope>
    <source>
        <strain evidence="4">JCM 17591</strain>
    </source>
</reference>
<dbReference type="InterPro" id="IPR041685">
    <property type="entry name" value="AAA_GajA/Old/RecF-like"/>
</dbReference>
<dbReference type="InterPro" id="IPR027417">
    <property type="entry name" value="P-loop_NTPase"/>
</dbReference>
<feature type="domain" description="Endonuclease GajA/Old nuclease/RecF-like AAA" evidence="1">
    <location>
        <begin position="10"/>
        <end position="52"/>
    </location>
</feature>
<evidence type="ECO:0000259" key="2">
    <source>
        <dbReference type="Pfam" id="PF13304"/>
    </source>
</evidence>
<dbReference type="InterPro" id="IPR003959">
    <property type="entry name" value="ATPase_AAA_core"/>
</dbReference>
<dbReference type="Pfam" id="PF13304">
    <property type="entry name" value="AAA_21"/>
    <property type="match status" value="1"/>
</dbReference>
<feature type="domain" description="ATPase AAA-type core" evidence="2">
    <location>
        <begin position="248"/>
        <end position="330"/>
    </location>
</feature>
<sequence length="393" mass="42875">MDTADTSRTVSRVVLKNFRSIESCDVRLGAMTLLVGPNGSGKSNFLDALKLTRDALRTNLENAIRERGGVDDVRRRSTGHPTHFGLRFDINIEGGHAEYAYQVAARSGFTFEVQKEVCRVFEDGKTVTSFTVEDGVLTSPSHDLRSVRLAKDALALPLVGAYPAFAPVASALADMGFYNFNPDRARDLQDPDTGDVLAGDGRNLASVIRRLAASHSDVMTRVVDYLGTVVPGIRSVSARAYGPKETVEFRQEVVGGQNPWKFDAASVSDGTLRALCVLVAAFQEGTSLVGIEEPETAVHPGAARRVMDALLEASERRQMIFTTHSPDLLDHPDIDIDSVIAVQAERGTSQFGRVDQATRDAVRNNLYTPGDLLRLEQIKPDIFAPTSTRVRLF</sequence>
<proteinExistence type="predicted"/>
<dbReference type="Pfam" id="PF13175">
    <property type="entry name" value="AAA_15"/>
    <property type="match status" value="1"/>
</dbReference>
<dbReference type="SUPFAM" id="SSF52540">
    <property type="entry name" value="P-loop containing nucleoside triphosphate hydrolases"/>
    <property type="match status" value="1"/>
</dbReference>
<name>A0ABP8A5Z5_9MICO</name>
<gene>
    <name evidence="3" type="ORF">GCM10022287_28730</name>
</gene>
<evidence type="ECO:0000313" key="3">
    <source>
        <dbReference type="EMBL" id="GAA4178423.1"/>
    </source>
</evidence>
<accession>A0ABP8A5Z5</accession>
<organism evidence="3 4">
    <name type="scientific">Gryllotalpicola koreensis</name>
    <dbReference type="NCBI Taxonomy" id="993086"/>
    <lineage>
        <taxon>Bacteria</taxon>
        <taxon>Bacillati</taxon>
        <taxon>Actinomycetota</taxon>
        <taxon>Actinomycetes</taxon>
        <taxon>Micrococcales</taxon>
        <taxon>Microbacteriaceae</taxon>
        <taxon>Gryllotalpicola</taxon>
    </lineage>
</organism>
<dbReference type="Proteomes" id="UP001501079">
    <property type="component" value="Unassembled WGS sequence"/>
</dbReference>
<protein>
    <submittedName>
        <fullName evidence="3">AAA family ATPase</fullName>
    </submittedName>
</protein>